<proteinExistence type="predicted"/>
<feature type="signal peptide" evidence="1">
    <location>
        <begin position="1"/>
        <end position="18"/>
    </location>
</feature>
<accession>A0A136INV1</accession>
<evidence type="ECO:0000313" key="2">
    <source>
        <dbReference type="EMBL" id="KXJ86624.1"/>
    </source>
</evidence>
<dbReference type="InParanoid" id="A0A136INV1"/>
<dbReference type="EMBL" id="KQ964267">
    <property type="protein sequence ID" value="KXJ86624.1"/>
    <property type="molecule type" value="Genomic_DNA"/>
</dbReference>
<name>A0A136INV1_9PEZI</name>
<gene>
    <name evidence="2" type="ORF">Micbo1qcDRAFT_179876</name>
</gene>
<protein>
    <submittedName>
        <fullName evidence="2">Uncharacterized protein</fullName>
    </submittedName>
</protein>
<reference evidence="3" key="1">
    <citation type="submission" date="2016-02" db="EMBL/GenBank/DDBJ databases">
        <title>Draft genome sequence of Microdochium bolleyi, a fungal endophyte of beachgrass.</title>
        <authorList>
            <consortium name="DOE Joint Genome Institute"/>
            <person name="David A.S."/>
            <person name="May G."/>
            <person name="Haridas S."/>
            <person name="Lim J."/>
            <person name="Wang M."/>
            <person name="Labutti K."/>
            <person name="Lipzen A."/>
            <person name="Barry K."/>
            <person name="Grigoriev I.V."/>
        </authorList>
    </citation>
    <scope>NUCLEOTIDE SEQUENCE [LARGE SCALE GENOMIC DNA]</scope>
    <source>
        <strain evidence="3">J235TASD1</strain>
    </source>
</reference>
<feature type="chain" id="PRO_5007292898" evidence="1">
    <location>
        <begin position="19"/>
        <end position="177"/>
    </location>
</feature>
<evidence type="ECO:0000313" key="3">
    <source>
        <dbReference type="Proteomes" id="UP000070501"/>
    </source>
</evidence>
<dbReference type="Proteomes" id="UP000070501">
    <property type="component" value="Unassembled WGS sequence"/>
</dbReference>
<dbReference type="AlphaFoldDB" id="A0A136INV1"/>
<keyword evidence="3" id="KW-1185">Reference proteome</keyword>
<keyword evidence="1" id="KW-0732">Signal</keyword>
<evidence type="ECO:0000256" key="1">
    <source>
        <dbReference type="SAM" id="SignalP"/>
    </source>
</evidence>
<organism evidence="2 3">
    <name type="scientific">Microdochium bolleyi</name>
    <dbReference type="NCBI Taxonomy" id="196109"/>
    <lineage>
        <taxon>Eukaryota</taxon>
        <taxon>Fungi</taxon>
        <taxon>Dikarya</taxon>
        <taxon>Ascomycota</taxon>
        <taxon>Pezizomycotina</taxon>
        <taxon>Sordariomycetes</taxon>
        <taxon>Xylariomycetidae</taxon>
        <taxon>Xylariales</taxon>
        <taxon>Microdochiaceae</taxon>
        <taxon>Microdochium</taxon>
    </lineage>
</organism>
<dbReference type="OrthoDB" id="4745250at2759"/>
<sequence>MLFTKSAVLACLAASVTAVDIRFYRGRGCGSSYGQCGNIGTPTCCSVNPQDTNSGMSFNNLPSNANLYLWGHFQEGCTGSIAGQARSNGNPDVCFPTPQYRSGRWTRTTGRRDVAQSADQACGHPDKLVYEDGSEVDLSSLTTEEFNEVITSVDGWDTFVAGGDSTQVESQIATLRK</sequence>